<name>A0A8K0I7T9_COCNU</name>
<accession>A0A8K0I7T9</accession>
<sequence length="242" mass="28962">MGEVKEKKEMREKKEEKEEVRENEEEEEEVKGKERLEEMGEEEKNDVKEKDEVEEKEEEVDKKKKVIEKEEVEEKGEEKKEVEEKDAVKEKEEVKEKKELEKKEVEEKEEIKEMDDKPEPLTYSLVKRESLSKNWSEHLDIYHKCFISIVMTAKMFIESKVAHHELTSMAGQIIFDDIADDEKKGFRFLFTIINSENLHWHLVAFDMVQKCFLHLNSIKQGQVQSQCQKMAKDPWKNISYFL</sequence>
<reference evidence="2" key="1">
    <citation type="journal article" date="2017" name="Gigascience">
        <title>The genome draft of coconut (Cocos nucifera).</title>
        <authorList>
            <person name="Xiao Y."/>
            <person name="Xu P."/>
            <person name="Fan H."/>
            <person name="Baudouin L."/>
            <person name="Xia W."/>
            <person name="Bocs S."/>
            <person name="Xu J."/>
            <person name="Li Q."/>
            <person name="Guo A."/>
            <person name="Zhou L."/>
            <person name="Li J."/>
            <person name="Wu Y."/>
            <person name="Ma Z."/>
            <person name="Armero A."/>
            <person name="Issali A.E."/>
            <person name="Liu N."/>
            <person name="Peng M."/>
            <person name="Yang Y."/>
        </authorList>
    </citation>
    <scope>NUCLEOTIDE SEQUENCE</scope>
    <source>
        <tissue evidence="2">Spear leaf of Hainan Tall coconut</tissue>
    </source>
</reference>
<feature type="compositionally biased region" description="Basic and acidic residues" evidence="1">
    <location>
        <begin position="1"/>
        <end position="20"/>
    </location>
</feature>
<evidence type="ECO:0000256" key="1">
    <source>
        <dbReference type="SAM" id="MobiDB-lite"/>
    </source>
</evidence>
<evidence type="ECO:0000313" key="3">
    <source>
        <dbReference type="Proteomes" id="UP000797356"/>
    </source>
</evidence>
<comment type="caution">
    <text evidence="2">The sequence shown here is derived from an EMBL/GenBank/DDBJ whole genome shotgun (WGS) entry which is preliminary data.</text>
</comment>
<proteinExistence type="predicted"/>
<dbReference type="Gene3D" id="3.40.395.10">
    <property type="entry name" value="Adenoviral Proteinase, Chain A"/>
    <property type="match status" value="1"/>
</dbReference>
<dbReference type="Proteomes" id="UP000797356">
    <property type="component" value="Chromosome 5"/>
</dbReference>
<dbReference type="InterPro" id="IPR038765">
    <property type="entry name" value="Papain-like_cys_pep_sf"/>
</dbReference>
<dbReference type="SUPFAM" id="SSF54001">
    <property type="entry name" value="Cysteine proteinases"/>
    <property type="match status" value="1"/>
</dbReference>
<dbReference type="AlphaFoldDB" id="A0A8K0I7T9"/>
<protein>
    <submittedName>
        <fullName evidence="2">Uncharacterized protein</fullName>
    </submittedName>
</protein>
<evidence type="ECO:0000313" key="2">
    <source>
        <dbReference type="EMBL" id="KAG1341928.1"/>
    </source>
</evidence>
<dbReference type="EMBL" id="CM017876">
    <property type="protein sequence ID" value="KAG1341928.1"/>
    <property type="molecule type" value="Genomic_DNA"/>
</dbReference>
<reference evidence="2" key="2">
    <citation type="submission" date="2019-07" db="EMBL/GenBank/DDBJ databases">
        <authorList>
            <person name="Yang Y."/>
            <person name="Bocs S."/>
            <person name="Baudouin L."/>
        </authorList>
    </citation>
    <scope>NUCLEOTIDE SEQUENCE</scope>
    <source>
        <tissue evidence="2">Spear leaf of Hainan Tall coconut</tissue>
    </source>
</reference>
<organism evidence="2 3">
    <name type="scientific">Cocos nucifera</name>
    <name type="common">Coconut palm</name>
    <dbReference type="NCBI Taxonomy" id="13894"/>
    <lineage>
        <taxon>Eukaryota</taxon>
        <taxon>Viridiplantae</taxon>
        <taxon>Streptophyta</taxon>
        <taxon>Embryophyta</taxon>
        <taxon>Tracheophyta</taxon>
        <taxon>Spermatophyta</taxon>
        <taxon>Magnoliopsida</taxon>
        <taxon>Liliopsida</taxon>
        <taxon>Arecaceae</taxon>
        <taxon>Arecoideae</taxon>
        <taxon>Cocoseae</taxon>
        <taxon>Attaleinae</taxon>
        <taxon>Cocos</taxon>
    </lineage>
</organism>
<feature type="compositionally biased region" description="Basic and acidic residues" evidence="1">
    <location>
        <begin position="76"/>
        <end position="113"/>
    </location>
</feature>
<feature type="region of interest" description="Disordered" evidence="1">
    <location>
        <begin position="1"/>
        <end position="113"/>
    </location>
</feature>
<keyword evidence="3" id="KW-1185">Reference proteome</keyword>
<gene>
    <name evidence="2" type="ORF">COCNU_05G001570</name>
</gene>